<keyword evidence="6" id="KW-1185">Reference proteome</keyword>
<proteinExistence type="predicted"/>
<protein>
    <submittedName>
        <fullName evidence="5">Uncharacterized protein</fullName>
    </submittedName>
</protein>
<evidence type="ECO:0000313" key="5">
    <source>
        <dbReference type="EMBL" id="KAK1413619.1"/>
    </source>
</evidence>
<dbReference type="EMBL" id="JAUHHV010000009">
    <property type="protein sequence ID" value="KAK1413619.1"/>
    <property type="molecule type" value="Genomic_DNA"/>
</dbReference>
<evidence type="ECO:0000256" key="3">
    <source>
        <dbReference type="ARBA" id="ARBA00022989"/>
    </source>
</evidence>
<dbReference type="InterPro" id="IPR039175">
    <property type="entry name" value="TIM22"/>
</dbReference>
<dbReference type="GO" id="GO:0008320">
    <property type="term" value="F:protein transmembrane transporter activity"/>
    <property type="evidence" value="ECO:0007669"/>
    <property type="project" value="TreeGrafter"/>
</dbReference>
<evidence type="ECO:0000256" key="1">
    <source>
        <dbReference type="ARBA" id="ARBA00004141"/>
    </source>
</evidence>
<evidence type="ECO:0000256" key="4">
    <source>
        <dbReference type="ARBA" id="ARBA00023136"/>
    </source>
</evidence>
<keyword evidence="4" id="KW-0472">Membrane</keyword>
<reference evidence="5" key="1">
    <citation type="journal article" date="2023" name="bioRxiv">
        <title>Improved chromosome-level genome assembly for marigold (Tagetes erecta).</title>
        <authorList>
            <person name="Jiang F."/>
            <person name="Yuan L."/>
            <person name="Wang S."/>
            <person name="Wang H."/>
            <person name="Xu D."/>
            <person name="Wang A."/>
            <person name="Fan W."/>
        </authorList>
    </citation>
    <scope>NUCLEOTIDE SEQUENCE</scope>
    <source>
        <strain evidence="5">WSJ</strain>
        <tissue evidence="5">Leaf</tissue>
    </source>
</reference>
<dbReference type="GO" id="GO:0045039">
    <property type="term" value="P:protein insertion into mitochondrial inner membrane"/>
    <property type="evidence" value="ECO:0007669"/>
    <property type="project" value="InterPro"/>
</dbReference>
<dbReference type="AlphaFoldDB" id="A0AAD8JZE0"/>
<organism evidence="5 6">
    <name type="scientific">Tagetes erecta</name>
    <name type="common">African marigold</name>
    <dbReference type="NCBI Taxonomy" id="13708"/>
    <lineage>
        <taxon>Eukaryota</taxon>
        <taxon>Viridiplantae</taxon>
        <taxon>Streptophyta</taxon>
        <taxon>Embryophyta</taxon>
        <taxon>Tracheophyta</taxon>
        <taxon>Spermatophyta</taxon>
        <taxon>Magnoliopsida</taxon>
        <taxon>eudicotyledons</taxon>
        <taxon>Gunneridae</taxon>
        <taxon>Pentapetalae</taxon>
        <taxon>asterids</taxon>
        <taxon>campanulids</taxon>
        <taxon>Asterales</taxon>
        <taxon>Asteraceae</taxon>
        <taxon>Asteroideae</taxon>
        <taxon>Heliantheae alliance</taxon>
        <taxon>Tageteae</taxon>
        <taxon>Tagetes</taxon>
    </lineage>
</organism>
<evidence type="ECO:0000256" key="2">
    <source>
        <dbReference type="ARBA" id="ARBA00022692"/>
    </source>
</evidence>
<comment type="subcellular location">
    <subcellularLocation>
        <location evidence="1">Membrane</location>
        <topology evidence="1">Multi-pass membrane protein</topology>
    </subcellularLocation>
</comment>
<dbReference type="PANTHER" id="PTHR14110">
    <property type="entry name" value="MITOCHONDRIAL IMPORT INNER MEMBRANE TRANSLOCASE SUBUNIT TIM22"/>
    <property type="match status" value="1"/>
</dbReference>
<name>A0AAD8JZE0_TARER</name>
<dbReference type="GO" id="GO:0009706">
    <property type="term" value="C:chloroplast inner membrane"/>
    <property type="evidence" value="ECO:0007669"/>
    <property type="project" value="TreeGrafter"/>
</dbReference>
<dbReference type="GO" id="GO:0045036">
    <property type="term" value="P:protein targeting to chloroplast"/>
    <property type="evidence" value="ECO:0007669"/>
    <property type="project" value="TreeGrafter"/>
</dbReference>
<comment type="caution">
    <text evidence="5">The sequence shown here is derived from an EMBL/GenBank/DDBJ whole genome shotgun (WGS) entry which is preliminary data.</text>
</comment>
<sequence>MSCLALDAENTIQQISAERRPGEFEIWLSKQHIFVQAAFDTLRGSIWGAIDGVLVDFVVEHVLCAKGIKLDQVKLARLGAFGSLLESTATATRIRHVRNFAVLDGVRSGVSCVMKKFNHNDAHTSLAAAFGSGVVLSLVNGIKVPGAVAVGIVLACVASWEQTAIMLVRFLPFSCEIS</sequence>
<evidence type="ECO:0000313" key="6">
    <source>
        <dbReference type="Proteomes" id="UP001229421"/>
    </source>
</evidence>
<accession>A0AAD8JZE0</accession>
<keyword evidence="3" id="KW-1133">Transmembrane helix</keyword>
<dbReference type="GO" id="GO:0042721">
    <property type="term" value="C:TIM22 mitochondrial import inner membrane insertion complex"/>
    <property type="evidence" value="ECO:0007669"/>
    <property type="project" value="InterPro"/>
</dbReference>
<dbReference type="Proteomes" id="UP001229421">
    <property type="component" value="Unassembled WGS sequence"/>
</dbReference>
<keyword evidence="2" id="KW-0812">Transmembrane</keyword>
<gene>
    <name evidence="5" type="ORF">QVD17_35395</name>
</gene>
<dbReference type="PANTHER" id="PTHR14110:SF6">
    <property type="entry name" value="OS04G0405100 PROTEIN"/>
    <property type="match status" value="1"/>
</dbReference>